<dbReference type="PANTHER" id="PTHR35761">
    <property type="entry name" value="ATR INTERACTING PROTEIN"/>
    <property type="match status" value="1"/>
</dbReference>
<dbReference type="EMBL" id="BPVZ01000009">
    <property type="protein sequence ID" value="GKU95836.1"/>
    <property type="molecule type" value="Genomic_DNA"/>
</dbReference>
<dbReference type="PANTHER" id="PTHR35761:SF1">
    <property type="entry name" value="PROTEIN SENSITIVE TO UV 2"/>
    <property type="match status" value="1"/>
</dbReference>
<accession>A0AAV5ICD5</accession>
<dbReference type="InterPro" id="IPR044952">
    <property type="entry name" value="SUV2"/>
</dbReference>
<evidence type="ECO:0000313" key="1">
    <source>
        <dbReference type="EMBL" id="GKU95836.1"/>
    </source>
</evidence>
<proteinExistence type="predicted"/>
<name>A0AAV5ICD5_9ROSI</name>
<comment type="caution">
    <text evidence="1">The sequence shown here is derived from an EMBL/GenBank/DDBJ whole genome shotgun (WGS) entry which is preliminary data.</text>
</comment>
<dbReference type="AlphaFoldDB" id="A0AAV5ICD5"/>
<dbReference type="GO" id="GO:0006974">
    <property type="term" value="P:DNA damage response"/>
    <property type="evidence" value="ECO:0007669"/>
    <property type="project" value="InterPro"/>
</dbReference>
<keyword evidence="2" id="KW-1185">Reference proteome</keyword>
<gene>
    <name evidence="1" type="ORF">SLEP1_g9145</name>
</gene>
<sequence>MEWGQQKILQKHRVGDRQIDSHSGLLLVSNSLYSSTFLRALTLNRDMASLTIDLATRLSKREHNPGWSDSMFKQMRESEIVDLGRVFKKRVFAYLGNNVH</sequence>
<reference evidence="1 2" key="1">
    <citation type="journal article" date="2021" name="Commun. Biol.">
        <title>The genome of Shorea leprosula (Dipterocarpaceae) highlights the ecological relevance of drought in aseasonal tropical rainforests.</title>
        <authorList>
            <person name="Ng K.K.S."/>
            <person name="Kobayashi M.J."/>
            <person name="Fawcett J.A."/>
            <person name="Hatakeyama M."/>
            <person name="Paape T."/>
            <person name="Ng C.H."/>
            <person name="Ang C.C."/>
            <person name="Tnah L.H."/>
            <person name="Lee C.T."/>
            <person name="Nishiyama T."/>
            <person name="Sese J."/>
            <person name="O'Brien M.J."/>
            <person name="Copetti D."/>
            <person name="Mohd Noor M.I."/>
            <person name="Ong R.C."/>
            <person name="Putra M."/>
            <person name="Sireger I.Z."/>
            <person name="Indrioko S."/>
            <person name="Kosugi Y."/>
            <person name="Izuno A."/>
            <person name="Isagi Y."/>
            <person name="Lee S.L."/>
            <person name="Shimizu K.K."/>
        </authorList>
    </citation>
    <scope>NUCLEOTIDE SEQUENCE [LARGE SCALE GENOMIC DNA]</scope>
    <source>
        <strain evidence="1">214</strain>
    </source>
</reference>
<protein>
    <submittedName>
        <fullName evidence="1">Uncharacterized protein</fullName>
    </submittedName>
</protein>
<evidence type="ECO:0000313" key="2">
    <source>
        <dbReference type="Proteomes" id="UP001054252"/>
    </source>
</evidence>
<dbReference type="Proteomes" id="UP001054252">
    <property type="component" value="Unassembled WGS sequence"/>
</dbReference>
<organism evidence="1 2">
    <name type="scientific">Rubroshorea leprosula</name>
    <dbReference type="NCBI Taxonomy" id="152421"/>
    <lineage>
        <taxon>Eukaryota</taxon>
        <taxon>Viridiplantae</taxon>
        <taxon>Streptophyta</taxon>
        <taxon>Embryophyta</taxon>
        <taxon>Tracheophyta</taxon>
        <taxon>Spermatophyta</taxon>
        <taxon>Magnoliopsida</taxon>
        <taxon>eudicotyledons</taxon>
        <taxon>Gunneridae</taxon>
        <taxon>Pentapetalae</taxon>
        <taxon>rosids</taxon>
        <taxon>malvids</taxon>
        <taxon>Malvales</taxon>
        <taxon>Dipterocarpaceae</taxon>
        <taxon>Rubroshorea</taxon>
    </lineage>
</organism>